<gene>
    <name evidence="10" type="primary">MYN1_Chr_186</name>
    <name evidence="10" type="ORF">PMYN1_Chma190</name>
</gene>
<comment type="similarity">
    <text evidence="1 7">Belongs to the amidase family. GatA subfamily.</text>
</comment>
<dbReference type="GO" id="GO:0070681">
    <property type="term" value="P:glutaminyl-tRNAGln biosynthesis via transamidation"/>
    <property type="evidence" value="ECO:0007669"/>
    <property type="project" value="UniProtKB-UniRule"/>
</dbReference>
<dbReference type="InterPro" id="IPR020556">
    <property type="entry name" value="Amidase_CS"/>
</dbReference>
<evidence type="ECO:0000313" key="10">
    <source>
        <dbReference type="EMBL" id="BBL86002.1"/>
    </source>
</evidence>
<dbReference type="PANTHER" id="PTHR11895:SF151">
    <property type="entry name" value="GLUTAMYL-TRNA(GLN) AMIDOTRANSFERASE SUBUNIT A"/>
    <property type="match status" value="1"/>
</dbReference>
<evidence type="ECO:0000256" key="5">
    <source>
        <dbReference type="ARBA" id="ARBA00022917"/>
    </source>
</evidence>
<dbReference type="GO" id="GO:0030956">
    <property type="term" value="C:glutamyl-tRNA(Gln) amidotransferase complex"/>
    <property type="evidence" value="ECO:0007669"/>
    <property type="project" value="UniProtKB-UniRule"/>
</dbReference>
<accession>A0A5K7VWV0</accession>
<evidence type="ECO:0000259" key="9">
    <source>
        <dbReference type="Pfam" id="PF01425"/>
    </source>
</evidence>
<keyword evidence="7" id="KW-0496">Mitochondrion</keyword>
<evidence type="ECO:0000256" key="3">
    <source>
        <dbReference type="ARBA" id="ARBA00022741"/>
    </source>
</evidence>
<feature type="active site" description="Charge relay system" evidence="7 8">
    <location>
        <position position="90"/>
    </location>
</feature>
<evidence type="ECO:0000256" key="6">
    <source>
        <dbReference type="ARBA" id="ARBA00047407"/>
    </source>
</evidence>
<dbReference type="Pfam" id="PF01425">
    <property type="entry name" value="Amidase"/>
    <property type="match status" value="1"/>
</dbReference>
<dbReference type="InterPro" id="IPR023631">
    <property type="entry name" value="Amidase_dom"/>
</dbReference>
<feature type="active site" description="Acyl-ester intermediate" evidence="7 8">
    <location>
        <position position="189"/>
    </location>
</feature>
<dbReference type="InterPro" id="IPR036928">
    <property type="entry name" value="AS_sf"/>
</dbReference>
<dbReference type="GO" id="GO:0005524">
    <property type="term" value="F:ATP binding"/>
    <property type="evidence" value="ECO:0007669"/>
    <property type="project" value="UniProtKB-KW"/>
</dbReference>
<keyword evidence="11" id="KW-1185">Reference proteome</keyword>
<evidence type="ECO:0000256" key="7">
    <source>
        <dbReference type="HAMAP-Rule" id="MF_03150"/>
    </source>
</evidence>
<dbReference type="Proteomes" id="UP000503178">
    <property type="component" value="Chromatophore Pltd"/>
</dbReference>
<keyword evidence="3 7" id="KW-0547">Nucleotide-binding</keyword>
<dbReference type="EC" id="6.3.5.7" evidence="7"/>
<dbReference type="EMBL" id="LC490351">
    <property type="protein sequence ID" value="BBL86002.1"/>
    <property type="molecule type" value="Genomic_DNA"/>
</dbReference>
<dbReference type="HAMAP" id="MF_00120">
    <property type="entry name" value="GatA"/>
    <property type="match status" value="1"/>
</dbReference>
<name>A0A5K7VWV0_9EUKA</name>
<evidence type="ECO:0000313" key="11">
    <source>
        <dbReference type="Proteomes" id="UP000503178"/>
    </source>
</evidence>
<protein>
    <recommendedName>
        <fullName evidence="7">Glutamyl-tRNA(Gln) amidotransferase subunit A, mitochondrial</fullName>
        <shortName evidence="7">Glu-AdT subunit A</shortName>
        <ecNumber evidence="7">6.3.5.7</ecNumber>
    </recommendedName>
</protein>
<keyword evidence="10" id="KW-0934">Plastid</keyword>
<proteinExistence type="inferred from homology"/>
<feature type="domain" description="Amidase" evidence="9">
    <location>
        <begin position="35"/>
        <end position="479"/>
    </location>
</feature>
<dbReference type="PROSITE" id="PS00571">
    <property type="entry name" value="AMIDASES"/>
    <property type="match status" value="1"/>
</dbReference>
<reference evidence="10 11" key="1">
    <citation type="submission" date="2019-06" db="EMBL/GenBank/DDBJ databases">
        <title>A hidden player of endosymbiotic evolution: DNA virus triggered massive gene transfer.</title>
        <authorList>
            <person name="Matsuo M."/>
            <person name="Katahata A."/>
            <person name="Tachikawa M."/>
            <person name="Minakuchi Y."/>
            <person name="Noguchi H."/>
            <person name="Toyoda A."/>
            <person name="Fujiyama A."/>
            <person name="Suzuki Y."/>
            <person name="Satoh S."/>
            <person name="Nakayama T."/>
            <person name="Kamikawa R."/>
            <person name="Nomura M."/>
            <person name="Inagaki Y."/>
            <person name="Ishida K."/>
            <person name="Obokata J."/>
        </authorList>
    </citation>
    <scope>NUCLEOTIDE SEQUENCE [LARGE SCALE GENOMIC DNA]</scope>
    <source>
        <strain evidence="10 11">MYN1</strain>
    </source>
</reference>
<dbReference type="InterPro" id="IPR004412">
    <property type="entry name" value="GatA"/>
</dbReference>
<keyword evidence="2 7" id="KW-0436">Ligase</keyword>
<dbReference type="GO" id="GO:0005739">
    <property type="term" value="C:mitochondrion"/>
    <property type="evidence" value="ECO:0007669"/>
    <property type="project" value="UniProtKB-SubCell"/>
</dbReference>
<dbReference type="PIRSF" id="PIRSF001221">
    <property type="entry name" value="Amidase_fungi"/>
    <property type="match status" value="1"/>
</dbReference>
<dbReference type="GO" id="GO:0050567">
    <property type="term" value="F:glutaminyl-tRNA synthase (glutamine-hydrolyzing) activity"/>
    <property type="evidence" value="ECO:0007669"/>
    <property type="project" value="UniProtKB-UniRule"/>
</dbReference>
<dbReference type="GO" id="GO:0032543">
    <property type="term" value="P:mitochondrial translation"/>
    <property type="evidence" value="ECO:0007669"/>
    <property type="project" value="UniProtKB-UniRule"/>
</dbReference>
<keyword evidence="4 7" id="KW-0067">ATP-binding</keyword>
<evidence type="ECO:0000256" key="1">
    <source>
        <dbReference type="ARBA" id="ARBA00008069"/>
    </source>
</evidence>
<dbReference type="AlphaFoldDB" id="A0A5K7VWV0"/>
<comment type="function">
    <text evidence="7">Allows the formation of correctly charged Gln-tRNA(Gln) through the transamidation of misacylated Glu-tRNA(Gln) in the mitochondria. The reaction takes place in the presence of glutamine and ATP through an activated gamma-phospho-Glu-tRNA(Gln).</text>
</comment>
<dbReference type="InterPro" id="IPR000120">
    <property type="entry name" value="Amidase"/>
</dbReference>
<dbReference type="PANTHER" id="PTHR11895">
    <property type="entry name" value="TRANSAMIDASE"/>
    <property type="match status" value="1"/>
</dbReference>
<feature type="active site" description="Charge relay system" evidence="7 8">
    <location>
        <position position="165"/>
    </location>
</feature>
<geneLocation type="organellar chromatophore" evidence="10"/>
<comment type="catalytic activity">
    <reaction evidence="6 7">
        <text>L-glutamyl-tRNA(Gln) + L-glutamine + ATP + H2O = L-glutaminyl-tRNA(Gln) + L-glutamate + ADP + phosphate + H(+)</text>
        <dbReference type="Rhea" id="RHEA:17521"/>
        <dbReference type="Rhea" id="RHEA-COMP:9681"/>
        <dbReference type="Rhea" id="RHEA-COMP:9684"/>
        <dbReference type="ChEBI" id="CHEBI:15377"/>
        <dbReference type="ChEBI" id="CHEBI:15378"/>
        <dbReference type="ChEBI" id="CHEBI:29985"/>
        <dbReference type="ChEBI" id="CHEBI:30616"/>
        <dbReference type="ChEBI" id="CHEBI:43474"/>
        <dbReference type="ChEBI" id="CHEBI:58359"/>
        <dbReference type="ChEBI" id="CHEBI:78520"/>
        <dbReference type="ChEBI" id="CHEBI:78521"/>
        <dbReference type="ChEBI" id="CHEBI:456216"/>
        <dbReference type="EC" id="6.3.5.7"/>
    </reaction>
</comment>
<sequence>MLFPADSVCVAKKRNRMGIIELRAQLQQGHVSALELTNQYLERIQEVDPKVHAFLEITAERARFDASRIDELRSKGVLLPPLAGIPIAIKDNICTKGIRTTCSSRMLEAFIPPYESTVTEKLWKAGAILLGKTNLDEFAMGSSTETSAFGATANPWNLTRVPGGSSGGSAAAVASEECVASLGSDTGGSIRQPAAFCGLVGLKPTYGRVSRWGLVAFASSLDQIGSFTHTVADAAELLHVIAGEDYKDATCLKVSVPNYQSILQKSISGLRIGLIKECFDPNGLDPQVASAVNKAASHLESLGCELVEISCPQFNYGIATYYIIAPSEASANLARYDGMKYGYRAEGVENLATITSQSRAQGFGSEVQRRILIGTYALSAGYVDAYYKKAQQVRTLIRRDFDAAFAKVDVLLTPTVPSTAFLAGAHTDDPLQMYLSDLLTIPANLAGLPAINIPCGFDDTGLPIGMQLIGNVLEESRILQVAHHYEVTTNIMSSKL</sequence>
<keyword evidence="5 7" id="KW-0648">Protein biosynthesis</keyword>
<dbReference type="Gene3D" id="3.90.1300.10">
    <property type="entry name" value="Amidase signature (AS) domain"/>
    <property type="match status" value="1"/>
</dbReference>
<dbReference type="SUPFAM" id="SSF75304">
    <property type="entry name" value="Amidase signature (AS) enzymes"/>
    <property type="match status" value="1"/>
</dbReference>
<evidence type="ECO:0000256" key="2">
    <source>
        <dbReference type="ARBA" id="ARBA00022598"/>
    </source>
</evidence>
<dbReference type="NCBIfam" id="TIGR00132">
    <property type="entry name" value="gatA"/>
    <property type="match status" value="1"/>
</dbReference>
<comment type="subcellular location">
    <subcellularLocation>
        <location evidence="7">Mitochondrion</location>
    </subcellularLocation>
</comment>
<comment type="subunit">
    <text evidence="7">Subunit of the heterotrimeric GatCAB amidotransferase (AdT) complex, composed of A, B and C subunits.</text>
</comment>
<evidence type="ECO:0000256" key="8">
    <source>
        <dbReference type="PIRSR" id="PIRSR001221-1"/>
    </source>
</evidence>
<organism evidence="10 11">
    <name type="scientific">Paulinella micropora</name>
    <dbReference type="NCBI Taxonomy" id="1928728"/>
    <lineage>
        <taxon>Eukaryota</taxon>
        <taxon>Sar</taxon>
        <taxon>Rhizaria</taxon>
        <taxon>Cercozoa</taxon>
        <taxon>Imbricatea</taxon>
        <taxon>Silicofilosea</taxon>
        <taxon>Euglyphida</taxon>
        <taxon>Paulinellidae</taxon>
        <taxon>Paulinella</taxon>
    </lineage>
</organism>
<evidence type="ECO:0000256" key="4">
    <source>
        <dbReference type="ARBA" id="ARBA00022840"/>
    </source>
</evidence>